<proteinExistence type="inferred from homology"/>
<evidence type="ECO:0000256" key="5">
    <source>
        <dbReference type="ARBA" id="ARBA00022556"/>
    </source>
</evidence>
<keyword evidence="3" id="KW-0963">Cytoplasm</keyword>
<accession>E1Z8J0</accession>
<evidence type="ECO:0000256" key="6">
    <source>
        <dbReference type="ARBA" id="ARBA00023098"/>
    </source>
</evidence>
<dbReference type="InterPro" id="IPR029069">
    <property type="entry name" value="HotDog_dom_sf"/>
</dbReference>
<dbReference type="RefSeq" id="XP_005849721.1">
    <property type="nucleotide sequence ID" value="XM_005849659.1"/>
</dbReference>
<evidence type="ECO:0000313" key="10">
    <source>
        <dbReference type="Proteomes" id="UP000008141"/>
    </source>
</evidence>
<dbReference type="HAMAP" id="MF_00406">
    <property type="entry name" value="FabZ"/>
    <property type="match status" value="1"/>
</dbReference>
<keyword evidence="10" id="KW-1185">Reference proteome</keyword>
<dbReference type="SUPFAM" id="SSF54637">
    <property type="entry name" value="Thioesterase/thiol ester dehydrase-isomerase"/>
    <property type="match status" value="1"/>
</dbReference>
<dbReference type="Pfam" id="PF07977">
    <property type="entry name" value="FabA"/>
    <property type="match status" value="1"/>
</dbReference>
<dbReference type="eggNOG" id="ENOG502QQPZ">
    <property type="taxonomic scope" value="Eukaryota"/>
</dbReference>
<evidence type="ECO:0000256" key="3">
    <source>
        <dbReference type="ARBA" id="ARBA00022490"/>
    </source>
</evidence>
<dbReference type="InParanoid" id="E1Z8J0"/>
<dbReference type="GO" id="GO:0005737">
    <property type="term" value="C:cytoplasm"/>
    <property type="evidence" value="ECO:0007669"/>
    <property type="project" value="UniProtKB-SubCell"/>
</dbReference>
<dbReference type="NCBIfam" id="TIGR01750">
    <property type="entry name" value="fabZ"/>
    <property type="match status" value="1"/>
</dbReference>
<dbReference type="CDD" id="cd01288">
    <property type="entry name" value="FabZ"/>
    <property type="match status" value="1"/>
</dbReference>
<dbReference type="EC" id="4.2.1.59" evidence="2"/>
<dbReference type="FunFam" id="3.10.129.10:FF:000001">
    <property type="entry name" value="3-hydroxyacyl-[acyl-carrier-protein] dehydratase FabZ"/>
    <property type="match status" value="1"/>
</dbReference>
<dbReference type="GO" id="GO:0016020">
    <property type="term" value="C:membrane"/>
    <property type="evidence" value="ECO:0007669"/>
    <property type="project" value="GOC"/>
</dbReference>
<dbReference type="OMA" id="EYHMRSI"/>
<keyword evidence="5" id="KW-0441">Lipid A biosynthesis</keyword>
<keyword evidence="6" id="KW-0443">Lipid metabolism</keyword>
<dbReference type="GeneID" id="17357233"/>
<dbReference type="GO" id="GO:0019171">
    <property type="term" value="F:(3R)-hydroxyacyl-[acyl-carrier-protein] dehydratase activity"/>
    <property type="evidence" value="ECO:0007669"/>
    <property type="project" value="UniProtKB-EC"/>
</dbReference>
<dbReference type="PANTHER" id="PTHR30272:SF1">
    <property type="entry name" value="3-HYDROXYACYL-[ACYL-CARRIER-PROTEIN] DEHYDRATASE"/>
    <property type="match status" value="1"/>
</dbReference>
<evidence type="ECO:0000256" key="7">
    <source>
        <dbReference type="ARBA" id="ARBA00023239"/>
    </source>
</evidence>
<gene>
    <name evidence="9" type="ORF">CHLNCDRAFT_34566</name>
</gene>
<evidence type="ECO:0000256" key="4">
    <source>
        <dbReference type="ARBA" id="ARBA00022516"/>
    </source>
</evidence>
<dbReference type="OrthoDB" id="4155at2759"/>
<evidence type="ECO:0000313" key="9">
    <source>
        <dbReference type="EMBL" id="EFN57619.1"/>
    </source>
</evidence>
<keyword evidence="7" id="KW-0456">Lyase</keyword>
<name>E1Z8J0_CHLVA</name>
<evidence type="ECO:0000256" key="2">
    <source>
        <dbReference type="ARBA" id="ARBA00013167"/>
    </source>
</evidence>
<sequence>MQSMSVVASSQAAAVSQRLASSKKLSPAISRPAAARKAVRVRAEGEAAAPGLETKGQNFEALKDIQEIMNILPHRYPFLLVDRVLEWEYGKYAVGYKLVSMNENFFCGHFPQRAIMPGVLQVEALAQLGGIVMIDPTDAAQQNNFFFGGVDNCRWRKPVVPGDVLMMRCDVSKFNKKFGICKMTAKAFVGEDLVCEAELTLVMGK</sequence>
<comment type="function">
    <text evidence="8">Involved in unsaturated fatty acids biosynthesis. Catalyzes the dehydration of short chain beta-hydroxyacyl-ACPs and long chain saturated and unsaturated beta-hydroxyacyl-ACPs.</text>
</comment>
<dbReference type="InterPro" id="IPR010084">
    <property type="entry name" value="FabZ"/>
</dbReference>
<reference evidence="9 10" key="1">
    <citation type="journal article" date="2010" name="Plant Cell">
        <title>The Chlorella variabilis NC64A genome reveals adaptation to photosymbiosis, coevolution with viruses, and cryptic sex.</title>
        <authorList>
            <person name="Blanc G."/>
            <person name="Duncan G."/>
            <person name="Agarkova I."/>
            <person name="Borodovsky M."/>
            <person name="Gurnon J."/>
            <person name="Kuo A."/>
            <person name="Lindquist E."/>
            <person name="Lucas S."/>
            <person name="Pangilinan J."/>
            <person name="Polle J."/>
            <person name="Salamov A."/>
            <person name="Terry A."/>
            <person name="Yamada T."/>
            <person name="Dunigan D.D."/>
            <person name="Grigoriev I.V."/>
            <person name="Claverie J.M."/>
            <person name="Van Etten J.L."/>
        </authorList>
    </citation>
    <scope>NUCLEOTIDE SEQUENCE [LARGE SCALE GENOMIC DNA]</scope>
    <source>
        <strain evidence="9 10">NC64A</strain>
    </source>
</reference>
<dbReference type="EMBL" id="GL433839">
    <property type="protein sequence ID" value="EFN57619.1"/>
    <property type="molecule type" value="Genomic_DNA"/>
</dbReference>
<evidence type="ECO:0000256" key="8">
    <source>
        <dbReference type="ARBA" id="ARBA00025049"/>
    </source>
</evidence>
<evidence type="ECO:0000256" key="1">
    <source>
        <dbReference type="ARBA" id="ARBA00004496"/>
    </source>
</evidence>
<comment type="subcellular location">
    <subcellularLocation>
        <location evidence="1">Cytoplasm</location>
    </subcellularLocation>
</comment>
<dbReference type="NCBIfam" id="NF000582">
    <property type="entry name" value="PRK00006.1"/>
    <property type="match status" value="1"/>
</dbReference>
<dbReference type="GO" id="GO:0006633">
    <property type="term" value="P:fatty acid biosynthetic process"/>
    <property type="evidence" value="ECO:0007669"/>
    <property type="project" value="InterPro"/>
</dbReference>
<dbReference type="InterPro" id="IPR013114">
    <property type="entry name" value="FabA_FabZ"/>
</dbReference>
<dbReference type="STRING" id="554065.E1Z8J0"/>
<keyword evidence="4" id="KW-0444">Lipid biosynthesis</keyword>
<dbReference type="Proteomes" id="UP000008141">
    <property type="component" value="Unassembled WGS sequence"/>
</dbReference>
<dbReference type="Gene3D" id="3.10.129.10">
    <property type="entry name" value="Hotdog Thioesterase"/>
    <property type="match status" value="1"/>
</dbReference>
<dbReference type="AlphaFoldDB" id="E1Z8J0"/>
<dbReference type="FunCoup" id="E1Z8J0">
    <property type="interactions" value="505"/>
</dbReference>
<dbReference type="KEGG" id="cvr:CHLNCDRAFT_34566"/>
<dbReference type="PANTHER" id="PTHR30272">
    <property type="entry name" value="3-HYDROXYACYL-[ACYL-CARRIER-PROTEIN] DEHYDRATASE"/>
    <property type="match status" value="1"/>
</dbReference>
<protein>
    <recommendedName>
        <fullName evidence="2">3-hydroxyacyl-[acyl-carrier-protein] dehydratase</fullName>
        <ecNumber evidence="2">4.2.1.59</ecNumber>
    </recommendedName>
</protein>
<dbReference type="GO" id="GO:0009245">
    <property type="term" value="P:lipid A biosynthetic process"/>
    <property type="evidence" value="ECO:0007669"/>
    <property type="project" value="UniProtKB-KW"/>
</dbReference>
<organism evidence="10">
    <name type="scientific">Chlorella variabilis</name>
    <name type="common">Green alga</name>
    <dbReference type="NCBI Taxonomy" id="554065"/>
    <lineage>
        <taxon>Eukaryota</taxon>
        <taxon>Viridiplantae</taxon>
        <taxon>Chlorophyta</taxon>
        <taxon>core chlorophytes</taxon>
        <taxon>Trebouxiophyceae</taxon>
        <taxon>Chlorellales</taxon>
        <taxon>Chlorellaceae</taxon>
        <taxon>Chlorella clade</taxon>
        <taxon>Chlorella</taxon>
    </lineage>
</organism>